<accession>A0A517L9M7</accession>
<keyword evidence="4" id="KW-1185">Reference proteome</keyword>
<feature type="chain" id="PRO_5021734871" evidence="2">
    <location>
        <begin position="19"/>
        <end position="266"/>
    </location>
</feature>
<evidence type="ECO:0000256" key="2">
    <source>
        <dbReference type="SAM" id="SignalP"/>
    </source>
</evidence>
<gene>
    <name evidence="3" type="ORF">FKW77_007907</name>
</gene>
<keyword evidence="2" id="KW-0732">Signal</keyword>
<reference evidence="3 4" key="1">
    <citation type="submission" date="2019-07" db="EMBL/GenBank/DDBJ databases">
        <title>Finished genome of Venturia effusa.</title>
        <authorList>
            <person name="Young C.A."/>
            <person name="Cox M.P."/>
            <person name="Ganley A.R.D."/>
            <person name="David W.J."/>
        </authorList>
    </citation>
    <scope>NUCLEOTIDE SEQUENCE [LARGE SCALE GENOMIC DNA]</scope>
    <source>
        <strain evidence="4">albino</strain>
    </source>
</reference>
<dbReference type="AlphaFoldDB" id="A0A517L9M7"/>
<dbReference type="EMBL" id="CP042191">
    <property type="protein sequence ID" value="QDS72338.1"/>
    <property type="molecule type" value="Genomic_DNA"/>
</dbReference>
<name>A0A517L9M7_9PEZI</name>
<evidence type="ECO:0000256" key="1">
    <source>
        <dbReference type="SAM" id="MobiDB-lite"/>
    </source>
</evidence>
<organism evidence="3 4">
    <name type="scientific">Venturia effusa</name>
    <dbReference type="NCBI Taxonomy" id="50376"/>
    <lineage>
        <taxon>Eukaryota</taxon>
        <taxon>Fungi</taxon>
        <taxon>Dikarya</taxon>
        <taxon>Ascomycota</taxon>
        <taxon>Pezizomycotina</taxon>
        <taxon>Dothideomycetes</taxon>
        <taxon>Pleosporomycetidae</taxon>
        <taxon>Venturiales</taxon>
        <taxon>Venturiaceae</taxon>
        <taxon>Venturia</taxon>
    </lineage>
</organism>
<evidence type="ECO:0000313" key="4">
    <source>
        <dbReference type="Proteomes" id="UP000316270"/>
    </source>
</evidence>
<dbReference type="Proteomes" id="UP000316270">
    <property type="component" value="Chromosome 7"/>
</dbReference>
<sequence>MLFSLKTLLAISLPLTSALTERDLETAYHAQTRVLSLLQGRQVTTTPCAQVQAPATCASSCGPGYITCPGGSAKDCYDPAKRVCCGDGSTSLYPSLPPSVPMKYSSFSAYRVDYLATCPLGTICNMSNLTCDDSGTSPNPPTTYKTSKTSTSTSTSTHKATTSKTSTTTTYYASPTFIAPTSPIDVTSSVSFFTSSAIVDASGAVSSAPSRGLGYNSTKTISATGGGATSSSSGIEIVQSNDGHRGSVEGRFFGAVAVMVAGWLVL</sequence>
<protein>
    <submittedName>
        <fullName evidence="3">Uncharacterized protein</fullName>
    </submittedName>
</protein>
<feature type="signal peptide" evidence="2">
    <location>
        <begin position="1"/>
        <end position="18"/>
    </location>
</feature>
<feature type="region of interest" description="Disordered" evidence="1">
    <location>
        <begin position="135"/>
        <end position="161"/>
    </location>
</feature>
<proteinExistence type="predicted"/>
<dbReference type="OrthoDB" id="5409186at2759"/>
<feature type="compositionally biased region" description="Low complexity" evidence="1">
    <location>
        <begin position="142"/>
        <end position="161"/>
    </location>
</feature>
<evidence type="ECO:0000313" key="3">
    <source>
        <dbReference type="EMBL" id="QDS72338.1"/>
    </source>
</evidence>